<reference evidence="2" key="1">
    <citation type="submission" date="2020-08" db="EMBL/GenBank/DDBJ databases">
        <title>Genomic Encyclopedia of Type Strains, Phase IV (KMG-IV): sequencing the most valuable type-strain genomes for metagenomic binning, comparative biology and taxonomic classification.</title>
        <authorList>
            <person name="Goeker M."/>
        </authorList>
    </citation>
    <scope>NUCLEOTIDE SEQUENCE [LARGE SCALE GENOMIC DNA]</scope>
    <source>
        <strain evidence="2">DSM 105720</strain>
    </source>
</reference>
<feature type="compositionally biased region" description="Low complexity" evidence="1">
    <location>
        <begin position="1419"/>
        <end position="1437"/>
    </location>
</feature>
<proteinExistence type="predicted"/>
<dbReference type="Proteomes" id="UP000560658">
    <property type="component" value="Unassembled WGS sequence"/>
</dbReference>
<feature type="region of interest" description="Disordered" evidence="1">
    <location>
        <begin position="1417"/>
        <end position="1437"/>
    </location>
</feature>
<gene>
    <name evidence="2" type="ORF">GGR06_001609</name>
</gene>
<name>A0A840D603_9BACE</name>
<dbReference type="EMBL" id="JACIER010000005">
    <property type="protein sequence ID" value="MBB4043823.1"/>
    <property type="molecule type" value="Genomic_DNA"/>
</dbReference>
<organism evidence="2 3">
    <name type="scientific">Bacteroides reticulotermitis</name>
    <dbReference type="NCBI Taxonomy" id="1133319"/>
    <lineage>
        <taxon>Bacteria</taxon>
        <taxon>Pseudomonadati</taxon>
        <taxon>Bacteroidota</taxon>
        <taxon>Bacteroidia</taxon>
        <taxon>Bacteroidales</taxon>
        <taxon>Bacteroidaceae</taxon>
        <taxon>Bacteroides</taxon>
    </lineage>
</organism>
<sequence length="2029" mass="223188">MWIVFDKSGLVERCKIRKLEYSGSWMGERFVSATIKSPTPVTFEIGDHFTYRNEVFTLNYDPSVIKKATVNSVGDSFTYESVKFNSFSDELARCEFLDYILNDNGLHFSSLPTFSFYAGNIQDLADRIQANLNRIYTSGKAWTVIVHPEYVNIKNINISVSKITVWGALELVKSQFNANFTIKGRTIVIGTAGAVIDNVFQYGKGNGLVKIQRVTQSDQQIITRLRVYGSQRNLPPLYYATMVNPIINAPVLNAEYGWDGTGNRYSVNIAFDFVMKFKGTTAIPVTIGGKSYSMLPHPNFQGIGLMYFSSSQEMRDAVYNGVVIVITSGIETDNVPLKYKTPSGSLVPNNMAVQNLMLPSFPIDTIDPYLDSANIGELGIMEGSIFFDGSDSAKDEIFPSMEGITAQQLIDAGIPVSVDPGDNGNLDEISGGSTNIDGTAITDNGVYLDGETVPSFKITLKDIGFNLWDYRTSESPMISMKDGMCGGREFEVKSCEKSGNKYVLTCTRIYDDSTMLYYPYSDFKILADDKFVLLNINMPDVYIKAASQRLLKAGQDYLKLNDYVRYTYQMNISQVYMARRPDLYASLVEGDLMLFTDNDLMIDGSITINTLRIVEGEDIKPSFEVTLTEDKQVGTLQKIQNQIDSIANGTQSGSGYNMQQISQMIRTVGSRIFLRRDIEDFTNYILTFFKGLKIGNFMSGMLVGRGAAITIDSNNKTEFEVDRIKVREELIVPKITFNCIDTVTGEFAGTFAFGTVKAVDIVNKTIELDLLDGQAGTLKAGDICRGIFHFLEGGNVDSDSYDTNGFLNYSGFATSYFTPSEILVNQPGVMKFRYTLQSGTTVHPTKGMNFYAYGNFNDKSRQSLLYINREYIRFLSGVNTWVINPDKHIPMQIGNTEGLNIGGVDMSDYSGFMRNLYIMGSIIQFTPSQKEELKGQDAYSVILSTYEQAIVVDDDNNIIGGTVEEVTVISGDKTVVTGEATVVTSINKLTSRIQAFKGKTELFYSPTYEEGAYMVTLNPIGCVAVIENGIVKITEIIDVDNISVGITVNCEGNAIFEKAFKVTAVRNGQSPIVVDFTNGMINLACDASGNVAHGLPATTNLMMFYGTEQLALSELTLAPVTGITMSADKTTGVITISSVASSVPDTTEINVTATAIRKGITHTRTIVLSLNKIKPGANGDNAVIYELQPSLSVIKKDKAGNPAVATISCRLLKFDGTASTVTSVPEGFTLQYSTDGGTFQYYTLESPINTSGIAQKVAFRLYDERGQFVVKVDEETIYVVQDGSDGHDGQDGADGTSIIWKGEFASHPANPQNGWAYKNTTDKKSYVYQSGAWYQMTVDGTNGQNGTNGISIVWKGDSSTPPASPQVNWVYRDTDNGGVYIYNGTAWELMVVDGNDGTDGAKGSDGNSVYITYHDSETEPTAPTGNGTTGGWHTNATSSSRWMSQKVAASASSGAWGNPIQIAGKDGINGADGINGKDANMLVSSVSQIGKKLNGVYEPEIFTVYHKSANGTSVNANIVCWGSDDGINYSVIDNAVDASSISIDVASEMAKYYVIRTYTKRADQVSDFSEPFILSTSVNVVSDGEAGVAGSAYRKWDGFEIGKTYRNDDGVVDLSKLEPEKVRYIDVILIKNSALQAGADVYIAKKFGGNNYWVGTNENDPRNEVFVGNESPHWIRANSMAPVFTNLIIANAALIDFGTIGAFIYQGDYMFSQHGVDGDGKDSTDYQYFNNTTYPFKFNNTSVWSTTPPSSTVINVMPMDYKIYITDMLSIDEAWVASPVGTFTPSFRVKILNTNTNFTIGDDYQLIYVYYEEGSALTKTMVFTNTDETITLPANYSNGRSSGFLMRAFNTGSFDDILTIELVPNTFTPNFYINGKTGDVYGTRGVWTMRTPDVFKTVDMTSTTARIDLDVDIKKNINYNILIRSSTTDRSCRLPKATKDLVGMKLIIKLSTPDGTGAQTLAIYCNAPQYIHWRNRKNVLYARLTPDAFIELECLPILRDTYAWYIRNAGEFKTDSPTNQEAILYPVWI</sequence>
<protein>
    <submittedName>
        <fullName evidence="2">Uncharacterized protein</fullName>
    </submittedName>
</protein>
<evidence type="ECO:0000313" key="2">
    <source>
        <dbReference type="EMBL" id="MBB4043823.1"/>
    </source>
</evidence>
<comment type="caution">
    <text evidence="2">The sequence shown here is derived from an EMBL/GenBank/DDBJ whole genome shotgun (WGS) entry which is preliminary data.</text>
</comment>
<keyword evidence="3" id="KW-1185">Reference proteome</keyword>
<evidence type="ECO:0000256" key="1">
    <source>
        <dbReference type="SAM" id="MobiDB-lite"/>
    </source>
</evidence>
<evidence type="ECO:0000313" key="3">
    <source>
        <dbReference type="Proteomes" id="UP000560658"/>
    </source>
</evidence>
<dbReference type="RefSeq" id="WP_183208250.1">
    <property type="nucleotide sequence ID" value="NZ_JACIER010000005.1"/>
</dbReference>
<accession>A0A840D603</accession>